<dbReference type="Pfam" id="PF00078">
    <property type="entry name" value="RVT_1"/>
    <property type="match status" value="1"/>
</dbReference>
<keyword evidence="3" id="KW-0695">RNA-directed DNA polymerase</keyword>
<protein>
    <submittedName>
        <fullName evidence="3 4">Intron-specific reverse transcriptase, putative</fullName>
        <ecNumber evidence="3">2.7.7.49</ecNumber>
    </submittedName>
</protein>
<dbReference type="SUPFAM" id="SSF56672">
    <property type="entry name" value="DNA/RNA polymerases"/>
    <property type="match status" value="1"/>
</dbReference>
<evidence type="ECO:0000313" key="4">
    <source>
        <dbReference type="EnsemblMetazoa" id="ISCW018013-PA"/>
    </source>
</evidence>
<evidence type="ECO:0000259" key="2">
    <source>
        <dbReference type="PROSITE" id="PS50878"/>
    </source>
</evidence>
<dbReference type="VEuPathDB" id="VectorBase:ISCW018013"/>
<dbReference type="EC" id="2.7.7.49" evidence="3"/>
<evidence type="ECO:0000313" key="5">
    <source>
        <dbReference type="Proteomes" id="UP000001555"/>
    </source>
</evidence>
<dbReference type="HOGENOM" id="CLU_1860208_0_0_1"/>
<reference evidence="3 5" key="1">
    <citation type="submission" date="2008-03" db="EMBL/GenBank/DDBJ databases">
        <title>Annotation of Ixodes scapularis.</title>
        <authorList>
            <consortium name="Ixodes scapularis Genome Project Consortium"/>
            <person name="Caler E."/>
            <person name="Hannick L.I."/>
            <person name="Bidwell S."/>
            <person name="Joardar V."/>
            <person name="Thiagarajan M."/>
            <person name="Amedeo P."/>
            <person name="Galinsky K.J."/>
            <person name="Schobel S."/>
            <person name="Inman J."/>
            <person name="Hostetler J."/>
            <person name="Miller J."/>
            <person name="Hammond M."/>
            <person name="Megy K."/>
            <person name="Lawson D."/>
            <person name="Kodira C."/>
            <person name="Sutton G."/>
            <person name="Meyer J."/>
            <person name="Hill C.A."/>
            <person name="Birren B."/>
            <person name="Nene V."/>
            <person name="Collins F."/>
            <person name="Alarcon-Chaidez F."/>
            <person name="Wikel S."/>
            <person name="Strausberg R."/>
        </authorList>
    </citation>
    <scope>NUCLEOTIDE SEQUENCE [LARGE SCALE GENOMIC DNA]</scope>
    <source>
        <strain evidence="5">Wikel</strain>
        <strain evidence="3">Wikel colony</strain>
    </source>
</reference>
<evidence type="ECO:0000313" key="3">
    <source>
        <dbReference type="EMBL" id="EEC05525.1"/>
    </source>
</evidence>
<dbReference type="GO" id="GO:0003964">
    <property type="term" value="F:RNA-directed DNA polymerase activity"/>
    <property type="evidence" value="ECO:0007669"/>
    <property type="project" value="UniProtKB-KW"/>
</dbReference>
<organism>
    <name type="scientific">Ixodes scapularis</name>
    <name type="common">Black-legged tick</name>
    <name type="synonym">Deer tick</name>
    <dbReference type="NCBI Taxonomy" id="6945"/>
    <lineage>
        <taxon>Eukaryota</taxon>
        <taxon>Metazoa</taxon>
        <taxon>Ecdysozoa</taxon>
        <taxon>Arthropoda</taxon>
        <taxon>Chelicerata</taxon>
        <taxon>Arachnida</taxon>
        <taxon>Acari</taxon>
        <taxon>Parasitiformes</taxon>
        <taxon>Ixodida</taxon>
        <taxon>Ixodoidea</taxon>
        <taxon>Ixodidae</taxon>
        <taxon>Ixodinae</taxon>
        <taxon>Ixodes</taxon>
    </lineage>
</organism>
<proteinExistence type="predicted"/>
<dbReference type="AlphaFoldDB" id="B7PG03"/>
<keyword evidence="1" id="KW-1133">Transmembrane helix</keyword>
<feature type="domain" description="Reverse transcriptase" evidence="2">
    <location>
        <begin position="1"/>
        <end position="138"/>
    </location>
</feature>
<name>B7PG03_IXOSC</name>
<evidence type="ECO:0000256" key="1">
    <source>
        <dbReference type="SAM" id="Phobius"/>
    </source>
</evidence>
<keyword evidence="3" id="KW-0548">Nucleotidyltransferase</keyword>
<keyword evidence="5" id="KW-1185">Reference proteome</keyword>
<dbReference type="PROSITE" id="PS50878">
    <property type="entry name" value="RT_POL"/>
    <property type="match status" value="1"/>
</dbReference>
<gene>
    <name evidence="3" type="ORF">IscW_ISCW018013</name>
</gene>
<dbReference type="STRING" id="6945.B7PG03"/>
<feature type="transmembrane region" description="Helical" evidence="1">
    <location>
        <begin position="114"/>
        <end position="135"/>
    </location>
</feature>
<dbReference type="InterPro" id="IPR000477">
    <property type="entry name" value="RT_dom"/>
</dbReference>
<dbReference type="EMBL" id="ABJB011092439">
    <property type="status" value="NOT_ANNOTATED_CDS"/>
    <property type="molecule type" value="Genomic_DNA"/>
</dbReference>
<accession>B7PG03</accession>
<dbReference type="Proteomes" id="UP000001555">
    <property type="component" value="Unassembled WGS sequence"/>
</dbReference>
<keyword evidence="1" id="KW-0812">Transmembrane</keyword>
<feature type="non-terminal residue" evidence="3">
    <location>
        <position position="1"/>
    </location>
</feature>
<sequence>LSCETQLLVFTNDLFSLLDHGSQVDCIFLDFSKAFDKVSHQLLLFKLSKLNLDPQILTWIECFLTNRSQFVHVNNSNSSVSSVTSGVPQGSVLGPLLFLITSMTCRCVSHHRLVYSRMTALFIVRLLMILTLSFFKTT</sequence>
<dbReference type="EMBL" id="DS705151">
    <property type="protein sequence ID" value="EEC05525.1"/>
    <property type="molecule type" value="Genomic_DNA"/>
</dbReference>
<keyword evidence="1" id="KW-0472">Membrane</keyword>
<dbReference type="EnsemblMetazoa" id="ISCW018013-RA">
    <property type="protein sequence ID" value="ISCW018013-PA"/>
    <property type="gene ID" value="ISCW018013"/>
</dbReference>
<dbReference type="PaxDb" id="6945-B7PG03"/>
<dbReference type="InterPro" id="IPR043502">
    <property type="entry name" value="DNA/RNA_pol_sf"/>
</dbReference>
<keyword evidence="3" id="KW-0808">Transferase</keyword>
<dbReference type="PANTHER" id="PTHR33332">
    <property type="entry name" value="REVERSE TRANSCRIPTASE DOMAIN-CONTAINING PROTEIN"/>
    <property type="match status" value="1"/>
</dbReference>
<reference evidence="4" key="2">
    <citation type="submission" date="2020-05" db="UniProtKB">
        <authorList>
            <consortium name="EnsemblMetazoa"/>
        </authorList>
    </citation>
    <scope>IDENTIFICATION</scope>
    <source>
        <strain evidence="4">wikel</strain>
    </source>
</reference>